<keyword evidence="3" id="KW-1185">Reference proteome</keyword>
<evidence type="ECO:0000313" key="2">
    <source>
        <dbReference type="EMBL" id="MDJ1645818.1"/>
    </source>
</evidence>
<dbReference type="SUPFAM" id="SSF56784">
    <property type="entry name" value="HAD-like"/>
    <property type="match status" value="1"/>
</dbReference>
<accession>A0AAJ1PSB2</accession>
<protein>
    <submittedName>
        <fullName evidence="2">HAD family acid phosphatase</fullName>
    </submittedName>
</protein>
<comment type="caution">
    <text evidence="2">The sequence shown here is derived from an EMBL/GenBank/DDBJ whole genome shotgun (WGS) entry which is preliminary data.</text>
</comment>
<proteinExistence type="predicted"/>
<evidence type="ECO:0000256" key="1">
    <source>
        <dbReference type="ARBA" id="ARBA00022729"/>
    </source>
</evidence>
<sequence>MPVVFMDLDDTVLNNFKIQNYFALNKGFEFDIFEEYIKDAAADEVLGSIDFIKYVWSKGGVVMYNSNRLQKTSVEGSRLNLVKLRLEEKYASDWVFWMRGVDLSSPMPWKNIKGKDNKEERMEAVNSKEWEIDGVKAKFRTIMRISDDINDFNDNFTKTNTAPNIKAEVKDKAFGKLFANTDLNNKSIYFNPKTKKWENRPWSESYIFISGNAAYGGFIKQLGFRGHSYSAQEGFDKLSEYLWTPKAKN</sequence>
<name>A0AAJ1PSB2_9MOLU</name>
<dbReference type="InterPro" id="IPR005519">
    <property type="entry name" value="Acid_phosphat_B-like"/>
</dbReference>
<evidence type="ECO:0000313" key="3">
    <source>
        <dbReference type="Proteomes" id="UP001224428"/>
    </source>
</evidence>
<dbReference type="InterPro" id="IPR023214">
    <property type="entry name" value="HAD_sf"/>
</dbReference>
<dbReference type="Gene3D" id="3.40.50.1000">
    <property type="entry name" value="HAD superfamily/HAD-like"/>
    <property type="match status" value="1"/>
</dbReference>
<gene>
    <name evidence="2" type="ORF">QLQ80_01785</name>
</gene>
<keyword evidence="1" id="KW-0732">Signal</keyword>
<dbReference type="EMBL" id="JASDDP010000018">
    <property type="protein sequence ID" value="MDJ1645818.1"/>
    <property type="molecule type" value="Genomic_DNA"/>
</dbReference>
<dbReference type="Proteomes" id="UP001224428">
    <property type="component" value="Unassembled WGS sequence"/>
</dbReference>
<organism evidence="2 3">
    <name type="scientific">Mycoplasma phocimorsus</name>
    <dbReference type="NCBI Taxonomy" id="3045839"/>
    <lineage>
        <taxon>Bacteria</taxon>
        <taxon>Bacillati</taxon>
        <taxon>Mycoplasmatota</taxon>
        <taxon>Mollicutes</taxon>
        <taxon>Mycoplasmataceae</taxon>
        <taxon>Mycoplasma</taxon>
    </lineage>
</organism>
<dbReference type="InterPro" id="IPR036412">
    <property type="entry name" value="HAD-like_sf"/>
</dbReference>
<reference evidence="2" key="1">
    <citation type="submission" date="2023-05" db="EMBL/GenBank/DDBJ databases">
        <title>Mycoplasma phocimorsus sp. nov., isolated from Scandinavian patients with seal finger or septic arthritis after contact with seals.</title>
        <authorList>
            <person name="Skafte-Holm A."/>
            <person name="Pedersen T.R."/>
            <person name="Froelund M."/>
            <person name="Stegger M."/>
            <person name="Qvortrup K."/>
            <person name="Michaels D.L."/>
            <person name="Brown D.R."/>
            <person name="Jensen J.S."/>
        </authorList>
    </citation>
    <scope>NUCLEOTIDE SEQUENCE</scope>
    <source>
        <strain evidence="2">M5725</strain>
    </source>
</reference>
<dbReference type="Pfam" id="PF03767">
    <property type="entry name" value="Acid_phosphat_B"/>
    <property type="match status" value="1"/>
</dbReference>
<dbReference type="AlphaFoldDB" id="A0AAJ1PSB2"/>